<keyword evidence="3" id="KW-1185">Reference proteome</keyword>
<evidence type="ECO:0000313" key="2">
    <source>
        <dbReference type="EMBL" id="KAJ7388152.1"/>
    </source>
</evidence>
<dbReference type="GO" id="GO:0004309">
    <property type="term" value="F:exopolyphosphatase activity"/>
    <property type="evidence" value="ECO:0007669"/>
    <property type="project" value="UniProtKB-EC"/>
</dbReference>
<feature type="domain" description="CRAL-TRIO" evidence="1">
    <location>
        <begin position="7"/>
        <end position="132"/>
    </location>
</feature>
<dbReference type="Gene3D" id="3.40.525.10">
    <property type="entry name" value="CRAL-TRIO lipid binding domain"/>
    <property type="match status" value="1"/>
</dbReference>
<gene>
    <name evidence="2" type="primary">PRUNE2_4</name>
    <name evidence="2" type="ORF">OS493_039527</name>
</gene>
<reference evidence="2" key="1">
    <citation type="submission" date="2023-01" db="EMBL/GenBank/DDBJ databases">
        <title>Genome assembly of the deep-sea coral Lophelia pertusa.</title>
        <authorList>
            <person name="Herrera S."/>
            <person name="Cordes E."/>
        </authorList>
    </citation>
    <scope>NUCLEOTIDE SEQUENCE</scope>
    <source>
        <strain evidence="2">USNM1676648</strain>
        <tissue evidence="2">Polyp</tissue>
    </source>
</reference>
<dbReference type="EC" id="3.6.1.11" evidence="2"/>
<protein>
    <submittedName>
        <fullName evidence="2">Protein prune 2</fullName>
        <ecNumber evidence="2">3.6.1.11</ecNumber>
    </submittedName>
</protein>
<name>A0A9X0D5K0_9CNID</name>
<comment type="caution">
    <text evidence="2">The sequence shown here is derived from an EMBL/GenBank/DDBJ whole genome shotgun (WGS) entry which is preliminary data.</text>
</comment>
<dbReference type="AlphaFoldDB" id="A0A9X0D5K0"/>
<dbReference type="EMBL" id="MU825601">
    <property type="protein sequence ID" value="KAJ7388152.1"/>
    <property type="molecule type" value="Genomic_DNA"/>
</dbReference>
<evidence type="ECO:0000259" key="1">
    <source>
        <dbReference type="Pfam" id="PF00650"/>
    </source>
</evidence>
<proteinExistence type="predicted"/>
<keyword evidence="2" id="KW-0378">Hydrolase</keyword>
<sequence>MRVLGAKTKDGEDIVILNPSKIPSKREFTGRKEYNEIMDYLFLYAQKFTEEKVKSEKFVVTIHAVRQRRSRLRSRKWATEFYKFLKERYQNRLTRCVLYKPSFKLKALVILSWPFFSNNMKEKIFIVKSHRDFAKTQGLPESDAIKKREDDGNIIYQFALILLTVFNLKQYKTDMNILCTLRLC</sequence>
<dbReference type="InterPro" id="IPR036865">
    <property type="entry name" value="CRAL-TRIO_dom_sf"/>
</dbReference>
<dbReference type="Proteomes" id="UP001163046">
    <property type="component" value="Unassembled WGS sequence"/>
</dbReference>
<dbReference type="InterPro" id="IPR001251">
    <property type="entry name" value="CRAL-TRIO_dom"/>
</dbReference>
<organism evidence="2 3">
    <name type="scientific">Desmophyllum pertusum</name>
    <dbReference type="NCBI Taxonomy" id="174260"/>
    <lineage>
        <taxon>Eukaryota</taxon>
        <taxon>Metazoa</taxon>
        <taxon>Cnidaria</taxon>
        <taxon>Anthozoa</taxon>
        <taxon>Hexacorallia</taxon>
        <taxon>Scleractinia</taxon>
        <taxon>Caryophylliina</taxon>
        <taxon>Caryophylliidae</taxon>
        <taxon>Desmophyllum</taxon>
    </lineage>
</organism>
<dbReference type="Pfam" id="PF00650">
    <property type="entry name" value="CRAL_TRIO"/>
    <property type="match status" value="1"/>
</dbReference>
<evidence type="ECO:0000313" key="3">
    <source>
        <dbReference type="Proteomes" id="UP001163046"/>
    </source>
</evidence>
<dbReference type="OrthoDB" id="5971803at2759"/>
<dbReference type="SUPFAM" id="SSF52087">
    <property type="entry name" value="CRAL/TRIO domain"/>
    <property type="match status" value="1"/>
</dbReference>
<accession>A0A9X0D5K0</accession>